<dbReference type="EMBL" id="CP009211">
    <property type="protein sequence ID" value="AIJ32640.1"/>
    <property type="molecule type" value="Genomic_DNA"/>
</dbReference>
<evidence type="ECO:0000256" key="2">
    <source>
        <dbReference type="ARBA" id="ARBA00022723"/>
    </source>
</evidence>
<gene>
    <name evidence="9" type="primary">ftn</name>
    <name evidence="8" type="ORF">CIMIT_00740</name>
    <name evidence="9" type="ORF">SAMEA4535761_00213</name>
</gene>
<dbReference type="GO" id="GO:0006826">
    <property type="term" value="P:iron ion transport"/>
    <property type="evidence" value="ECO:0007669"/>
    <property type="project" value="InterPro"/>
</dbReference>
<dbReference type="GO" id="GO:0005829">
    <property type="term" value="C:cytosol"/>
    <property type="evidence" value="ECO:0007669"/>
    <property type="project" value="TreeGrafter"/>
</dbReference>
<feature type="domain" description="Ferritin-like diiron" evidence="7">
    <location>
        <begin position="1"/>
        <end position="144"/>
    </location>
</feature>
<sequence length="164" mass="18415">MDAKLRDVMNNQVTDEYLAAYLYRHLANEMDALSFPGMSAWFAEQAREECDHAMKFTQHLLDRGERVELKSIEIEAPQISSPVEAFKAALKHEKKVSEAIRKITRVADEVGDLESRSLLTWFLDEQISEESSVSEIIDQLELVGTDGSGILRIDAALGARDSSN</sequence>
<dbReference type="GO" id="GO:0008198">
    <property type="term" value="F:ferrous iron binding"/>
    <property type="evidence" value="ECO:0007669"/>
    <property type="project" value="TreeGrafter"/>
</dbReference>
<dbReference type="Pfam" id="PF00210">
    <property type="entry name" value="Ferritin"/>
    <property type="match status" value="1"/>
</dbReference>
<dbReference type="Proteomes" id="UP000215374">
    <property type="component" value="Chromosome 1"/>
</dbReference>
<evidence type="ECO:0000259" key="7">
    <source>
        <dbReference type="PROSITE" id="PS50905"/>
    </source>
</evidence>
<protein>
    <recommendedName>
        <fullName evidence="6">Ferritin</fullName>
    </recommendedName>
</protein>
<reference evidence="9 11" key="2">
    <citation type="submission" date="2017-06" db="EMBL/GenBank/DDBJ databases">
        <authorList>
            <consortium name="Pathogen Informatics"/>
        </authorList>
    </citation>
    <scope>NUCLEOTIDE SEQUENCE [LARGE SCALE GENOMIC DNA]</scope>
    <source>
        <strain evidence="9 11">NCTC13015</strain>
    </source>
</reference>
<dbReference type="HOGENOM" id="CLU_065681_1_2_11"/>
<dbReference type="InterPro" id="IPR009040">
    <property type="entry name" value="Ferritin-like_diiron"/>
</dbReference>
<dbReference type="InterPro" id="IPR009078">
    <property type="entry name" value="Ferritin-like_SF"/>
</dbReference>
<evidence type="ECO:0000256" key="3">
    <source>
        <dbReference type="ARBA" id="ARBA00023002"/>
    </source>
</evidence>
<dbReference type="PANTHER" id="PTHR11431">
    <property type="entry name" value="FERRITIN"/>
    <property type="match status" value="1"/>
</dbReference>
<proteinExistence type="predicted"/>
<name>A0A076NLA8_9CORY</name>
<dbReference type="InterPro" id="IPR041719">
    <property type="entry name" value="Ferritin_prok"/>
</dbReference>
<dbReference type="STRING" id="156978.CIMIT_00740"/>
<keyword evidence="3 9" id="KW-0560">Oxidoreductase</keyword>
<dbReference type="GO" id="GO:0008199">
    <property type="term" value="F:ferric iron binding"/>
    <property type="evidence" value="ECO:0007669"/>
    <property type="project" value="InterPro"/>
</dbReference>
<dbReference type="CDD" id="cd01055">
    <property type="entry name" value="Nonheme_Ferritin"/>
    <property type="match status" value="1"/>
</dbReference>
<dbReference type="InterPro" id="IPR012347">
    <property type="entry name" value="Ferritin-like"/>
</dbReference>
<dbReference type="GO" id="GO:0006879">
    <property type="term" value="P:intracellular iron ion homeostasis"/>
    <property type="evidence" value="ECO:0007669"/>
    <property type="project" value="UniProtKB-KW"/>
</dbReference>
<keyword evidence="2 5" id="KW-0479">Metal-binding</keyword>
<dbReference type="PROSITE" id="PS50905">
    <property type="entry name" value="FERRITIN_LIKE"/>
    <property type="match status" value="1"/>
</dbReference>
<dbReference type="Gene3D" id="1.20.1260.10">
    <property type="match status" value="1"/>
</dbReference>
<evidence type="ECO:0000313" key="11">
    <source>
        <dbReference type="Proteomes" id="UP000215374"/>
    </source>
</evidence>
<dbReference type="Proteomes" id="UP000028780">
    <property type="component" value="Chromosome"/>
</dbReference>
<evidence type="ECO:0000256" key="6">
    <source>
        <dbReference type="RuleBase" id="RU361145"/>
    </source>
</evidence>
<evidence type="ECO:0000256" key="1">
    <source>
        <dbReference type="ARBA" id="ARBA00022434"/>
    </source>
</evidence>
<reference evidence="8 10" key="1">
    <citation type="submission" date="2014-08" db="EMBL/GenBank/DDBJ databases">
        <title>Complete genome sequence of Corynebacterium imitans DSM 44264, isolated from a five-month-old boy with suspected pharyngeal diphtheria.</title>
        <authorList>
            <person name="Mollmann S."/>
            <person name="Albersmeier A."/>
            <person name="Ruckert C."/>
            <person name="Tauch A."/>
        </authorList>
    </citation>
    <scope>NUCLEOTIDE SEQUENCE [LARGE SCALE GENOMIC DNA]</scope>
    <source>
        <strain evidence="8 10">DSM 44264</strain>
    </source>
</reference>
<dbReference type="OrthoDB" id="9801481at2"/>
<dbReference type="InterPro" id="IPR008331">
    <property type="entry name" value="Ferritin_DPS_dom"/>
</dbReference>
<dbReference type="eggNOG" id="COG1528">
    <property type="taxonomic scope" value="Bacteria"/>
</dbReference>
<evidence type="ECO:0000256" key="4">
    <source>
        <dbReference type="ARBA" id="ARBA00023004"/>
    </source>
</evidence>
<evidence type="ECO:0000313" key="9">
    <source>
        <dbReference type="EMBL" id="SNV54701.1"/>
    </source>
</evidence>
<dbReference type="GO" id="GO:0004322">
    <property type="term" value="F:ferroxidase activity"/>
    <property type="evidence" value="ECO:0007669"/>
    <property type="project" value="TreeGrafter"/>
</dbReference>
<evidence type="ECO:0000256" key="5">
    <source>
        <dbReference type="PIRSR" id="PIRSR601519-1"/>
    </source>
</evidence>
<evidence type="ECO:0000313" key="10">
    <source>
        <dbReference type="Proteomes" id="UP000028780"/>
    </source>
</evidence>
<feature type="binding site" evidence="5">
    <location>
        <position position="126"/>
    </location>
    <ligand>
        <name>Fe cation</name>
        <dbReference type="ChEBI" id="CHEBI:24875"/>
        <label>1</label>
    </ligand>
</feature>
<dbReference type="PANTHER" id="PTHR11431:SF127">
    <property type="entry name" value="BACTERIAL NON-HEME FERRITIN"/>
    <property type="match status" value="1"/>
</dbReference>
<keyword evidence="1 6" id="KW-0409">Iron storage</keyword>
<dbReference type="SUPFAM" id="SSF47240">
    <property type="entry name" value="Ferritin-like"/>
    <property type="match status" value="1"/>
</dbReference>
<organism evidence="8 10">
    <name type="scientific">Corynebacterium imitans</name>
    <dbReference type="NCBI Taxonomy" id="156978"/>
    <lineage>
        <taxon>Bacteria</taxon>
        <taxon>Bacillati</taxon>
        <taxon>Actinomycetota</taxon>
        <taxon>Actinomycetes</taxon>
        <taxon>Mycobacteriales</taxon>
        <taxon>Corynebacteriaceae</taxon>
        <taxon>Corynebacterium</taxon>
    </lineage>
</organism>
<dbReference type="KEGG" id="cii:CIMIT_00740"/>
<dbReference type="EMBL" id="LT906467">
    <property type="protein sequence ID" value="SNV54701.1"/>
    <property type="molecule type" value="Genomic_DNA"/>
</dbReference>
<evidence type="ECO:0000313" key="8">
    <source>
        <dbReference type="EMBL" id="AIJ32640.1"/>
    </source>
</evidence>
<dbReference type="InterPro" id="IPR001519">
    <property type="entry name" value="Ferritin"/>
</dbReference>
<feature type="binding site" evidence="5">
    <location>
        <position position="52"/>
    </location>
    <ligand>
        <name>Fe cation</name>
        <dbReference type="ChEBI" id="CHEBI:24875"/>
        <label>1</label>
    </ligand>
</feature>
<dbReference type="RefSeq" id="WP_038587766.1">
    <property type="nucleotide sequence ID" value="NZ_CP009211.1"/>
</dbReference>
<dbReference type="AlphaFoldDB" id="A0A076NLA8"/>
<accession>A0A076NLA8</accession>
<feature type="binding site" evidence="5">
    <location>
        <position position="16"/>
    </location>
    <ligand>
        <name>Fe cation</name>
        <dbReference type="ChEBI" id="CHEBI:24875"/>
        <label>1</label>
    </ligand>
</feature>
<keyword evidence="10" id="KW-1185">Reference proteome</keyword>
<feature type="binding site" evidence="5">
    <location>
        <position position="49"/>
    </location>
    <ligand>
        <name>Fe cation</name>
        <dbReference type="ChEBI" id="CHEBI:24875"/>
        <label>1</label>
    </ligand>
</feature>
<keyword evidence="4 5" id="KW-0408">Iron</keyword>
<feature type="binding site" evidence="5">
    <location>
        <position position="93"/>
    </location>
    <ligand>
        <name>Fe cation</name>
        <dbReference type="ChEBI" id="CHEBI:24875"/>
        <label>1</label>
    </ligand>
</feature>